<accession>A0A1I0G4Q9</accession>
<proteinExistence type="predicted"/>
<dbReference type="Proteomes" id="UP000199820">
    <property type="component" value="Unassembled WGS sequence"/>
</dbReference>
<name>A0A1I0G4Q9_9FIRM</name>
<dbReference type="STRING" id="1526.SAMN02910262_00299"/>
<keyword evidence="2" id="KW-1185">Reference proteome</keyword>
<evidence type="ECO:0000313" key="2">
    <source>
        <dbReference type="Proteomes" id="UP000199820"/>
    </source>
</evidence>
<dbReference type="EMBL" id="FOIL01000030">
    <property type="protein sequence ID" value="SET65740.1"/>
    <property type="molecule type" value="Genomic_DNA"/>
</dbReference>
<evidence type="ECO:0008006" key="3">
    <source>
        <dbReference type="Google" id="ProtNLM"/>
    </source>
</evidence>
<organism evidence="1 2">
    <name type="scientific">[Clostridium] aminophilum</name>
    <dbReference type="NCBI Taxonomy" id="1526"/>
    <lineage>
        <taxon>Bacteria</taxon>
        <taxon>Bacillati</taxon>
        <taxon>Bacillota</taxon>
        <taxon>Clostridia</taxon>
        <taxon>Lachnospirales</taxon>
        <taxon>Lachnospiraceae</taxon>
    </lineage>
</organism>
<dbReference type="RefSeq" id="WP_074649796.1">
    <property type="nucleotide sequence ID" value="NZ_FOIL01000030.1"/>
</dbReference>
<reference evidence="1 2" key="1">
    <citation type="submission" date="2016-10" db="EMBL/GenBank/DDBJ databases">
        <authorList>
            <person name="de Groot N.N."/>
        </authorList>
    </citation>
    <scope>NUCLEOTIDE SEQUENCE [LARGE SCALE GENOMIC DNA]</scope>
    <source>
        <strain evidence="1 2">KH1P1</strain>
    </source>
</reference>
<evidence type="ECO:0000313" key="1">
    <source>
        <dbReference type="EMBL" id="SET65740.1"/>
    </source>
</evidence>
<dbReference type="AlphaFoldDB" id="A0A1I0G4Q9"/>
<protein>
    <recommendedName>
        <fullName evidence="3">Prepilin-type N-terminal cleavage/methylation domain-containing protein</fullName>
    </recommendedName>
</protein>
<gene>
    <name evidence="1" type="ORF">SAMN04487771_103025</name>
</gene>
<sequence length="191" mass="20766">MKMREFFKNRIWHSSTGVSLAELLTAILIMSLVMTGAAAGLTTAIRVYRQMTLKADAETLLGTTITVLSSELRTSSKSNLSEEGGAQTMEIYCEDQKMYLTFSNDPVKGIQVTADTVTAEERGLDDPAAEFPLVSARTKTDGLYNEVTWDDCENGQFLFTVTVRAVGAPADSQLASQAVVVQSMVTQTAFD</sequence>
<dbReference type="OrthoDB" id="2066357at2"/>